<keyword evidence="24" id="KW-0446">Lipid-binding</keyword>
<feature type="compositionally biased region" description="Polar residues" evidence="33">
    <location>
        <begin position="202"/>
        <end position="212"/>
    </location>
</feature>
<dbReference type="GO" id="GO:0030154">
    <property type="term" value="P:cell differentiation"/>
    <property type="evidence" value="ECO:0007669"/>
    <property type="project" value="UniProtKB-KW"/>
</dbReference>
<evidence type="ECO:0000256" key="7">
    <source>
        <dbReference type="ARBA" id="ARBA00022448"/>
    </source>
</evidence>
<evidence type="ECO:0000256" key="23">
    <source>
        <dbReference type="ARBA" id="ARBA00023065"/>
    </source>
</evidence>
<keyword evidence="37" id="KW-1185">Reference proteome</keyword>
<evidence type="ECO:0000256" key="29">
    <source>
        <dbReference type="ARBA" id="ARBA00023329"/>
    </source>
</evidence>
<dbReference type="GO" id="GO:0005634">
    <property type="term" value="C:nucleus"/>
    <property type="evidence" value="ECO:0007669"/>
    <property type="project" value="UniProtKB-SubCell"/>
</dbReference>
<evidence type="ECO:0000256" key="8">
    <source>
        <dbReference type="ARBA" id="ARBA00022468"/>
    </source>
</evidence>
<dbReference type="Proteomes" id="UP000532545">
    <property type="component" value="Unassembled WGS sequence"/>
</dbReference>
<dbReference type="GO" id="GO:0005096">
    <property type="term" value="F:GTPase activator activity"/>
    <property type="evidence" value="ECO:0007669"/>
    <property type="project" value="UniProtKB-KW"/>
</dbReference>
<dbReference type="SMART" id="SM00109">
    <property type="entry name" value="C1"/>
    <property type="match status" value="1"/>
</dbReference>
<feature type="domain" description="Rho-GAP" evidence="35">
    <location>
        <begin position="348"/>
        <end position="538"/>
    </location>
</feature>
<evidence type="ECO:0000256" key="21">
    <source>
        <dbReference type="ARBA" id="ARBA00022990"/>
    </source>
</evidence>
<evidence type="ECO:0000256" key="27">
    <source>
        <dbReference type="ARBA" id="ARBA00023242"/>
    </source>
</evidence>
<keyword evidence="23" id="KW-0406">Ion transport</keyword>
<reference evidence="36 37" key="1">
    <citation type="submission" date="2019-09" db="EMBL/GenBank/DDBJ databases">
        <title>Bird 10,000 Genomes (B10K) Project - Family phase.</title>
        <authorList>
            <person name="Zhang G."/>
        </authorList>
    </citation>
    <scope>NUCLEOTIDE SEQUENCE [LARGE SCALE GENOMIC DNA]</scope>
    <source>
        <strain evidence="36">B10K-DU-002-23</strain>
        <tissue evidence="36">Muscle</tissue>
    </source>
</reference>
<dbReference type="FunFam" id="3.30.60.20:FF:000033">
    <property type="entry name" value="Rac GTPase-activating protein 1"/>
    <property type="match status" value="1"/>
</dbReference>
<dbReference type="InterPro" id="IPR002219">
    <property type="entry name" value="PKC_DAG/PE"/>
</dbReference>
<evidence type="ECO:0000256" key="22">
    <source>
        <dbReference type="ARBA" id="ARBA00023054"/>
    </source>
</evidence>
<keyword evidence="11" id="KW-0963">Cytoplasm</keyword>
<dbReference type="GO" id="GO:0008289">
    <property type="term" value="F:lipid binding"/>
    <property type="evidence" value="ECO:0007669"/>
    <property type="project" value="UniProtKB-KW"/>
</dbReference>
<evidence type="ECO:0000256" key="10">
    <source>
        <dbReference type="ARBA" id="ARBA00022475"/>
    </source>
</evidence>
<evidence type="ECO:0000256" key="15">
    <source>
        <dbReference type="ARBA" id="ARBA00022723"/>
    </source>
</evidence>
<evidence type="ECO:0000256" key="24">
    <source>
        <dbReference type="ARBA" id="ARBA00023121"/>
    </source>
</evidence>
<dbReference type="AlphaFoldDB" id="A0A7L1MPE9"/>
<accession>A0A7L1MPE9</accession>
<dbReference type="GO" id="GO:0000281">
    <property type="term" value="P:mitotic cytokinesis"/>
    <property type="evidence" value="ECO:0007669"/>
    <property type="project" value="TreeGrafter"/>
</dbReference>
<evidence type="ECO:0000256" key="20">
    <source>
        <dbReference type="ARBA" id="ARBA00022871"/>
    </source>
</evidence>
<evidence type="ECO:0000256" key="28">
    <source>
        <dbReference type="ARBA" id="ARBA00023306"/>
    </source>
</evidence>
<evidence type="ECO:0000256" key="25">
    <source>
        <dbReference type="ARBA" id="ARBA00023136"/>
    </source>
</evidence>
<comment type="caution">
    <text evidence="36">The sequence shown here is derived from an EMBL/GenBank/DDBJ whole genome shotgun (WGS) entry which is preliminary data.</text>
</comment>
<keyword evidence="13" id="KW-0597">Phosphoprotein</keyword>
<keyword evidence="7" id="KW-0813">Transport</keyword>
<dbReference type="GO" id="GO:0008270">
    <property type="term" value="F:zinc ion binding"/>
    <property type="evidence" value="ECO:0007669"/>
    <property type="project" value="UniProtKB-KW"/>
</dbReference>
<dbReference type="Gene3D" id="3.30.60.20">
    <property type="match status" value="1"/>
</dbReference>
<keyword evidence="28" id="KW-0131">Cell cycle</keyword>
<feature type="domain" description="Phorbol-ester/DAG-type" evidence="34">
    <location>
        <begin position="285"/>
        <end position="334"/>
    </location>
</feature>
<dbReference type="Pfam" id="PF00620">
    <property type="entry name" value="RhoGAP"/>
    <property type="match status" value="1"/>
</dbReference>
<evidence type="ECO:0000259" key="34">
    <source>
        <dbReference type="PROSITE" id="PS50081"/>
    </source>
</evidence>
<evidence type="ECO:0000256" key="31">
    <source>
        <dbReference type="ARBA" id="ARBA00075869"/>
    </source>
</evidence>
<evidence type="ECO:0000256" key="13">
    <source>
        <dbReference type="ARBA" id="ARBA00022553"/>
    </source>
</evidence>
<dbReference type="PANTHER" id="PTHR46199:SF8">
    <property type="entry name" value="RAC GTPASE ACTIVATING PROTEIN 1"/>
    <property type="match status" value="1"/>
</dbReference>
<dbReference type="PROSITE" id="PS50238">
    <property type="entry name" value="RHOGAP"/>
    <property type="match status" value="1"/>
</dbReference>
<evidence type="ECO:0000256" key="16">
    <source>
        <dbReference type="ARBA" id="ARBA00022771"/>
    </source>
</evidence>
<dbReference type="EMBL" id="VXBU01017415">
    <property type="protein sequence ID" value="NXN89291.1"/>
    <property type="molecule type" value="Genomic_DNA"/>
</dbReference>
<dbReference type="FunFam" id="1.10.555.10:FF:000034">
    <property type="entry name" value="Rac GTPase-activating protein 1"/>
    <property type="match status" value="1"/>
</dbReference>
<comment type="subcellular location">
    <subcellularLocation>
        <location evidence="5">Cell membrane</location>
        <topology evidence="5">Peripheral membrane protein</topology>
        <orientation evidence="5">Cytoplasmic side</orientation>
    </subcellularLocation>
    <subcellularLocation>
        <location evidence="6">Cleavage furrow</location>
    </subcellularLocation>
    <subcellularLocation>
        <location evidence="2">Cytoplasm</location>
        <location evidence="2">Cytoskeleton</location>
        <location evidence="2">Spindle</location>
    </subcellularLocation>
    <subcellularLocation>
        <location evidence="4">Cytoplasmic vesicle</location>
        <location evidence="4">Secretory vesicle</location>
        <location evidence="4">Acrosome</location>
    </subcellularLocation>
    <subcellularLocation>
        <location evidence="3">Midbody</location>
    </subcellularLocation>
    <subcellularLocation>
        <location evidence="1">Nucleus</location>
    </subcellularLocation>
</comment>
<evidence type="ECO:0000256" key="30">
    <source>
        <dbReference type="ARBA" id="ARBA00067896"/>
    </source>
</evidence>
<gene>
    <name evidence="36" type="primary">Racgap1_2</name>
    <name evidence="36" type="ORF">BOMGAR_R11001</name>
</gene>
<feature type="region of interest" description="Disordered" evidence="33">
    <location>
        <begin position="580"/>
        <end position="632"/>
    </location>
</feature>
<proteinExistence type="predicted"/>
<dbReference type="PROSITE" id="PS00479">
    <property type="entry name" value="ZF_DAG_PE_1"/>
    <property type="match status" value="1"/>
</dbReference>
<dbReference type="GO" id="GO:0007266">
    <property type="term" value="P:Rho protein signal transduction"/>
    <property type="evidence" value="ECO:0007669"/>
    <property type="project" value="TreeGrafter"/>
</dbReference>
<dbReference type="PROSITE" id="PS50081">
    <property type="entry name" value="ZF_DAG_PE_2"/>
    <property type="match status" value="1"/>
</dbReference>
<keyword evidence="10" id="KW-1003">Cell membrane</keyword>
<evidence type="ECO:0000313" key="37">
    <source>
        <dbReference type="Proteomes" id="UP000532545"/>
    </source>
</evidence>
<feature type="non-terminal residue" evidence="36">
    <location>
        <position position="632"/>
    </location>
</feature>
<keyword evidence="29" id="KW-0968">Cytoplasmic vesicle</keyword>
<keyword evidence="21" id="KW-0007">Acetylation</keyword>
<keyword evidence="20" id="KW-0744">Spermatogenesis</keyword>
<evidence type="ECO:0000256" key="18">
    <source>
        <dbReference type="ARBA" id="ARBA00022833"/>
    </source>
</evidence>
<evidence type="ECO:0000256" key="3">
    <source>
        <dbReference type="ARBA" id="ARBA00004214"/>
    </source>
</evidence>
<keyword evidence="16" id="KW-0863">Zinc-finger</keyword>
<evidence type="ECO:0000256" key="26">
    <source>
        <dbReference type="ARBA" id="ARBA00023212"/>
    </source>
</evidence>
<evidence type="ECO:0000256" key="19">
    <source>
        <dbReference type="ARBA" id="ARBA00022843"/>
    </source>
</evidence>
<dbReference type="GO" id="GO:0030496">
    <property type="term" value="C:midbody"/>
    <property type="evidence" value="ECO:0007669"/>
    <property type="project" value="UniProtKB-SubCell"/>
</dbReference>
<dbReference type="Pfam" id="PF00130">
    <property type="entry name" value="C1_1"/>
    <property type="match status" value="1"/>
</dbReference>
<evidence type="ECO:0000256" key="5">
    <source>
        <dbReference type="ARBA" id="ARBA00004413"/>
    </source>
</evidence>
<feature type="region of interest" description="Disordered" evidence="33">
    <location>
        <begin position="177"/>
        <end position="284"/>
    </location>
</feature>
<evidence type="ECO:0000313" key="36">
    <source>
        <dbReference type="EMBL" id="NXN89291.1"/>
    </source>
</evidence>
<dbReference type="SUPFAM" id="SSF57889">
    <property type="entry name" value="Cysteine-rich domain"/>
    <property type="match status" value="1"/>
</dbReference>
<keyword evidence="22 32" id="KW-0175">Coiled coil</keyword>
<dbReference type="CDD" id="cd20821">
    <property type="entry name" value="C1_MgcRacGAP"/>
    <property type="match status" value="1"/>
</dbReference>
<keyword evidence="14" id="KW-0132">Cell division</keyword>
<evidence type="ECO:0000256" key="14">
    <source>
        <dbReference type="ARBA" id="ARBA00022618"/>
    </source>
</evidence>
<dbReference type="InterPro" id="IPR046349">
    <property type="entry name" value="C1-like_sf"/>
</dbReference>
<dbReference type="OrthoDB" id="2218807at2759"/>
<evidence type="ECO:0000256" key="6">
    <source>
        <dbReference type="ARBA" id="ARBA00004626"/>
    </source>
</evidence>
<evidence type="ECO:0000256" key="17">
    <source>
        <dbReference type="ARBA" id="ARBA00022782"/>
    </source>
</evidence>
<dbReference type="InterPro" id="IPR000198">
    <property type="entry name" value="RhoGAP_dom"/>
</dbReference>
<dbReference type="GO" id="GO:0006811">
    <property type="term" value="P:monoatomic ion transport"/>
    <property type="evidence" value="ECO:0007669"/>
    <property type="project" value="UniProtKB-KW"/>
</dbReference>
<keyword evidence="12" id="KW-1017">Isopeptide bond</keyword>
<dbReference type="Gene3D" id="1.10.555.10">
    <property type="entry name" value="Rho GTPase activation protein"/>
    <property type="match status" value="1"/>
</dbReference>
<keyword evidence="15" id="KW-0479">Metal-binding</keyword>
<keyword evidence="26" id="KW-0206">Cytoskeleton</keyword>
<protein>
    <recommendedName>
        <fullName evidence="30">Rac GTPase-activating protein 1</fullName>
    </recommendedName>
    <alternativeName>
        <fullName evidence="31">Male germ cell RacGap</fullName>
    </alternativeName>
</protein>
<evidence type="ECO:0000256" key="33">
    <source>
        <dbReference type="SAM" id="MobiDB-lite"/>
    </source>
</evidence>
<evidence type="ECO:0000256" key="2">
    <source>
        <dbReference type="ARBA" id="ARBA00004186"/>
    </source>
</evidence>
<evidence type="ECO:0000259" key="35">
    <source>
        <dbReference type="PROSITE" id="PS50238"/>
    </source>
</evidence>
<evidence type="ECO:0000256" key="11">
    <source>
        <dbReference type="ARBA" id="ARBA00022490"/>
    </source>
</evidence>
<feature type="compositionally biased region" description="Low complexity" evidence="33">
    <location>
        <begin position="582"/>
        <end position="603"/>
    </location>
</feature>
<feature type="coiled-coil region" evidence="32">
    <location>
        <begin position="58"/>
        <end position="106"/>
    </location>
</feature>
<keyword evidence="25" id="KW-0472">Membrane</keyword>
<keyword evidence="8" id="KW-0343">GTPase activation</keyword>
<feature type="non-terminal residue" evidence="36">
    <location>
        <position position="1"/>
    </location>
</feature>
<dbReference type="GO" id="GO:0032154">
    <property type="term" value="C:cleavage furrow"/>
    <property type="evidence" value="ECO:0007669"/>
    <property type="project" value="UniProtKB-SubCell"/>
</dbReference>
<feature type="compositionally biased region" description="Polar residues" evidence="33">
    <location>
        <begin position="253"/>
        <end position="279"/>
    </location>
</feature>
<organism evidence="36 37">
    <name type="scientific">Bombycilla garrulus</name>
    <name type="common">Bohemian waxwing</name>
    <name type="synonym">Lanius garrulus</name>
    <dbReference type="NCBI Taxonomy" id="125297"/>
    <lineage>
        <taxon>Eukaryota</taxon>
        <taxon>Metazoa</taxon>
        <taxon>Chordata</taxon>
        <taxon>Craniata</taxon>
        <taxon>Vertebrata</taxon>
        <taxon>Euteleostomi</taxon>
        <taxon>Archelosauria</taxon>
        <taxon>Archosauria</taxon>
        <taxon>Dinosauria</taxon>
        <taxon>Saurischia</taxon>
        <taxon>Theropoda</taxon>
        <taxon>Coelurosauria</taxon>
        <taxon>Aves</taxon>
        <taxon>Neognathae</taxon>
        <taxon>Neoaves</taxon>
        <taxon>Telluraves</taxon>
        <taxon>Australaves</taxon>
        <taxon>Passeriformes</taxon>
        <taxon>Bombycillidae</taxon>
        <taxon>Bombycilla</taxon>
    </lineage>
</organism>
<sequence length="632" mass="70879">METAMMNLRGLYEQLTRQAELLSEGNECQFIQLAKNFEENRRKWQKTEHELGRYKDLLMKTEAERSALDVKLKHARNQVDVEIKRRQKAEMDCEKLERQIQLIRELLMCDSSGSIQLSEEQKSVLAFLNRPQPSGGSSGNKRLSTIDESGSILSDISFDKTDDSLDWDSSMVKAVRLKRREKRRSSRQFAEGPPAPQKKSRSISSTTEQANESIVAKTTVMVPNDGGPIEAISTIQTVPYPRRSRRKSGPLQPWNSESSIGSKQLESKSDTNGSSTPQHNGGVRLHDFVSKTVIKPESCVPCGKRVKFGKISLKCRDCRVVAHPECRERCPLPCIPTLTGTPVPIGEGTLMDFVPSTPPMIPSIIVHCVNEIEQRGLHETGIYRISGCDKTVRELKEKFLRAKSVPLLSKVDDIHTICSLLKDFLRSMKEPLLTFRLNKTFMEAAEIPDEDNSVAAMYQAVGELPQANRDTLAFLMVHLQRVAQSPDTKMDISNLAKVFGPTIVAHAVPDPDPRTLLQDTKRQPKVVERLLLLPMDYWSQLMMVEQENIDPAHVIENTNAYSTPRTPDIQVSILGPLTTPEQQQLSKTPSSSSLSQRVRSTFSKTTPKFGSKSKSTTQLGHQGNFFASPMLK</sequence>
<name>A0A7L1MPE9_BOMGA</name>
<evidence type="ECO:0000256" key="4">
    <source>
        <dbReference type="ARBA" id="ARBA00004218"/>
    </source>
</evidence>
<dbReference type="SMART" id="SM00324">
    <property type="entry name" value="RhoGAP"/>
    <property type="match status" value="1"/>
</dbReference>
<evidence type="ECO:0000256" key="1">
    <source>
        <dbReference type="ARBA" id="ARBA00004123"/>
    </source>
</evidence>
<evidence type="ECO:0000256" key="32">
    <source>
        <dbReference type="SAM" id="Coils"/>
    </source>
</evidence>
<dbReference type="SUPFAM" id="SSF48350">
    <property type="entry name" value="GTPase activation domain, GAP"/>
    <property type="match status" value="1"/>
</dbReference>
<dbReference type="CDD" id="cd04382">
    <property type="entry name" value="RhoGAP_MgcRacGAP"/>
    <property type="match status" value="1"/>
</dbReference>
<dbReference type="GO" id="GO:0001669">
    <property type="term" value="C:acrosomal vesicle"/>
    <property type="evidence" value="ECO:0007669"/>
    <property type="project" value="UniProtKB-SubCell"/>
</dbReference>
<keyword evidence="19" id="KW-0832">Ubl conjugation</keyword>
<keyword evidence="18" id="KW-0862">Zinc</keyword>
<dbReference type="GO" id="GO:0007283">
    <property type="term" value="P:spermatogenesis"/>
    <property type="evidence" value="ECO:0007669"/>
    <property type="project" value="UniProtKB-KW"/>
</dbReference>
<dbReference type="GO" id="GO:0051233">
    <property type="term" value="C:spindle midzone"/>
    <property type="evidence" value="ECO:0007669"/>
    <property type="project" value="TreeGrafter"/>
</dbReference>
<evidence type="ECO:0000256" key="9">
    <source>
        <dbReference type="ARBA" id="ARBA00022473"/>
    </source>
</evidence>
<feature type="compositionally biased region" description="Basic residues" evidence="33">
    <location>
        <begin position="177"/>
        <end position="186"/>
    </location>
</feature>
<keyword evidence="9" id="KW-0217">Developmental protein</keyword>
<dbReference type="GO" id="GO:0051256">
    <property type="term" value="P:mitotic spindle midzone assembly"/>
    <property type="evidence" value="ECO:0007669"/>
    <property type="project" value="TreeGrafter"/>
</dbReference>
<feature type="compositionally biased region" description="Polar residues" evidence="33">
    <location>
        <begin position="604"/>
        <end position="621"/>
    </location>
</feature>
<dbReference type="InterPro" id="IPR008936">
    <property type="entry name" value="Rho_GTPase_activation_prot"/>
</dbReference>
<dbReference type="PANTHER" id="PTHR46199">
    <property type="entry name" value="RAC GTPASE-ACTIVATING PROTEIN 1"/>
    <property type="match status" value="1"/>
</dbReference>
<keyword evidence="17" id="KW-0221">Differentiation</keyword>
<dbReference type="GO" id="GO:0097149">
    <property type="term" value="C:centralspindlin complex"/>
    <property type="evidence" value="ECO:0007669"/>
    <property type="project" value="TreeGrafter"/>
</dbReference>
<evidence type="ECO:0000256" key="12">
    <source>
        <dbReference type="ARBA" id="ARBA00022499"/>
    </source>
</evidence>
<keyword evidence="27" id="KW-0539">Nucleus</keyword>